<dbReference type="Pfam" id="PF13723">
    <property type="entry name" value="Ketoacyl-synt_2"/>
    <property type="match status" value="1"/>
</dbReference>
<sequence>MTFSLNILDWCALAPGLSNHEQWRQWSSQSFDDWSVSLPPTPHIPMMMARRMSAPSRLSVEVGMTLLEQRPDAAVFISRHGELERTYKIIESLCRQQDVSPTDFAMSVHNTAAGLLTIGGKAPLPMTSLAAGIDGFQQGMLEVQAIISAGAQKVLLVDFDGAVPEAYSTRITHTVPAYAVGLLITQGQALRCQAIKKAPSPKHETSELPQSLDFLRHYLTSHALTKESSFIIKGAGSDWQWNR</sequence>
<evidence type="ECO:0000313" key="3">
    <source>
        <dbReference type="Proteomes" id="UP001058124"/>
    </source>
</evidence>
<keyword evidence="3" id="KW-1185">Reference proteome</keyword>
<organism evidence="2 3">
    <name type="scientific">Leminorella grimontii</name>
    <dbReference type="NCBI Taxonomy" id="82981"/>
    <lineage>
        <taxon>Bacteria</taxon>
        <taxon>Pseudomonadati</taxon>
        <taxon>Pseudomonadota</taxon>
        <taxon>Gammaproteobacteria</taxon>
        <taxon>Enterobacterales</taxon>
        <taxon>Budviciaceae</taxon>
        <taxon>Leminorella</taxon>
    </lineage>
</organism>
<feature type="domain" description="Beta-ketoacyl synthase-like N-terminal" evidence="1">
    <location>
        <begin position="23"/>
        <end position="242"/>
    </location>
</feature>
<dbReference type="Proteomes" id="UP001058124">
    <property type="component" value="Unassembled WGS sequence"/>
</dbReference>
<protein>
    <submittedName>
        <fullName evidence="2">Beta-ketoacyl synthase</fullName>
    </submittedName>
</protein>
<proteinExistence type="predicted"/>
<name>A0AAV5N425_9GAMM</name>
<evidence type="ECO:0000259" key="1">
    <source>
        <dbReference type="Pfam" id="PF13723"/>
    </source>
</evidence>
<evidence type="ECO:0000313" key="2">
    <source>
        <dbReference type="EMBL" id="GKX55879.1"/>
    </source>
</evidence>
<dbReference type="RefSeq" id="WP_027273821.1">
    <property type="nucleotide sequence ID" value="NZ_BRLH01000003.1"/>
</dbReference>
<dbReference type="AlphaFoldDB" id="A0AAV5N425"/>
<dbReference type="EMBL" id="BRLH01000003">
    <property type="protein sequence ID" value="GKX55879.1"/>
    <property type="molecule type" value="Genomic_DNA"/>
</dbReference>
<reference evidence="2" key="1">
    <citation type="submission" date="2022-06" db="EMBL/GenBank/DDBJ databases">
        <title>Draft genome sequences of Leminorella grimontii str. JCM5902.</title>
        <authorList>
            <person name="Wakabayashi Y."/>
            <person name="Kojima K."/>
        </authorList>
    </citation>
    <scope>NUCLEOTIDE SEQUENCE</scope>
    <source>
        <strain evidence="2">JCM 5902</strain>
    </source>
</reference>
<gene>
    <name evidence="2" type="ORF">SOASR030_19910</name>
</gene>
<accession>A0AAV5N425</accession>
<dbReference type="InterPro" id="IPR014030">
    <property type="entry name" value="Ketoacyl_synth_N"/>
</dbReference>
<comment type="caution">
    <text evidence="2">The sequence shown here is derived from an EMBL/GenBank/DDBJ whole genome shotgun (WGS) entry which is preliminary data.</text>
</comment>